<gene>
    <name evidence="2" type="ORF">MIMGU_mgv1a019776mg</name>
</gene>
<dbReference type="InterPro" id="IPR050796">
    <property type="entry name" value="SCF_F-box_component"/>
</dbReference>
<protein>
    <recommendedName>
        <fullName evidence="1">F-box domain-containing protein</fullName>
    </recommendedName>
</protein>
<feature type="domain" description="F-box" evidence="1">
    <location>
        <begin position="3"/>
        <end position="41"/>
    </location>
</feature>
<dbReference type="SUPFAM" id="SSF81383">
    <property type="entry name" value="F-box domain"/>
    <property type="match status" value="1"/>
</dbReference>
<dbReference type="EMBL" id="KI630592">
    <property type="protein sequence ID" value="EYU36582.1"/>
    <property type="molecule type" value="Genomic_DNA"/>
</dbReference>
<dbReference type="Proteomes" id="UP000030748">
    <property type="component" value="Unassembled WGS sequence"/>
</dbReference>
<dbReference type="InterPro" id="IPR001810">
    <property type="entry name" value="F-box_dom"/>
</dbReference>
<evidence type="ECO:0000313" key="3">
    <source>
        <dbReference type="Proteomes" id="UP000030748"/>
    </source>
</evidence>
<dbReference type="PANTHER" id="PTHR31672:SF13">
    <property type="entry name" value="F-BOX PROTEIN CPR30-LIKE"/>
    <property type="match status" value="1"/>
</dbReference>
<name>A0A022R881_ERYGU</name>
<reference evidence="2 3" key="1">
    <citation type="journal article" date="2013" name="Proc. Natl. Acad. Sci. U.S.A.">
        <title>Fine-scale variation in meiotic recombination in Mimulus inferred from population shotgun sequencing.</title>
        <authorList>
            <person name="Hellsten U."/>
            <person name="Wright K.M."/>
            <person name="Jenkins J."/>
            <person name="Shu S."/>
            <person name="Yuan Y."/>
            <person name="Wessler S.R."/>
            <person name="Schmutz J."/>
            <person name="Willis J.H."/>
            <person name="Rokhsar D.S."/>
        </authorList>
    </citation>
    <scope>NUCLEOTIDE SEQUENCE [LARGE SCALE GENOMIC DNA]</scope>
    <source>
        <strain evidence="3">cv. DUN x IM62</strain>
    </source>
</reference>
<evidence type="ECO:0000313" key="2">
    <source>
        <dbReference type="EMBL" id="EYU36582.1"/>
    </source>
</evidence>
<dbReference type="eggNOG" id="ENOG502STF4">
    <property type="taxonomic scope" value="Eukaryota"/>
</dbReference>
<organism evidence="2 3">
    <name type="scientific">Erythranthe guttata</name>
    <name type="common">Yellow monkey flower</name>
    <name type="synonym">Mimulus guttatus</name>
    <dbReference type="NCBI Taxonomy" id="4155"/>
    <lineage>
        <taxon>Eukaryota</taxon>
        <taxon>Viridiplantae</taxon>
        <taxon>Streptophyta</taxon>
        <taxon>Embryophyta</taxon>
        <taxon>Tracheophyta</taxon>
        <taxon>Spermatophyta</taxon>
        <taxon>Magnoliopsida</taxon>
        <taxon>eudicotyledons</taxon>
        <taxon>Gunneridae</taxon>
        <taxon>Pentapetalae</taxon>
        <taxon>asterids</taxon>
        <taxon>lamiids</taxon>
        <taxon>Lamiales</taxon>
        <taxon>Phrymaceae</taxon>
        <taxon>Erythranthe</taxon>
    </lineage>
</organism>
<sequence>MAKLSDDLILRIISRLPLKSAVRCKLLSKNYNVIISTAKFGRLHALRSSNPTVFHCPAVNSRSFTRIDPLSGSDPISTALPIGISILASCNGVLLARIDCYNEYHVLNPITGGATVVDHRIGRSQDIALAVDLVNPISLSSKFQFKLVTFDVNPNPTRYWSTLRFAVVVHSGAPIPAGYPATVVKPEVVFKCKNFARMADRSIRPVYAHGCVHWLGDDAESIVSFNVVKEKPRITDGPLKNGSLNKDAAAGGGGGKWFGVAQGSLQFVHGSPEVIVVYKHDYANDRWRVSHKIGNIYNPRAVINNHGTPVLFDGQRLFVRLGKRIYVHCSD</sequence>
<dbReference type="PANTHER" id="PTHR31672">
    <property type="entry name" value="BNACNNG10540D PROTEIN"/>
    <property type="match status" value="1"/>
</dbReference>
<keyword evidence="3" id="KW-1185">Reference proteome</keyword>
<dbReference type="InterPro" id="IPR036047">
    <property type="entry name" value="F-box-like_dom_sf"/>
</dbReference>
<proteinExistence type="predicted"/>
<dbReference type="Pfam" id="PF00646">
    <property type="entry name" value="F-box"/>
    <property type="match status" value="1"/>
</dbReference>
<evidence type="ECO:0000259" key="1">
    <source>
        <dbReference type="Pfam" id="PF00646"/>
    </source>
</evidence>
<accession>A0A022R881</accession>
<dbReference type="AlphaFoldDB" id="A0A022R881"/>